<organism evidence="7 8">
    <name type="scientific">Thiorhodococcus mannitoliphagus</name>
    <dbReference type="NCBI Taxonomy" id="329406"/>
    <lineage>
        <taxon>Bacteria</taxon>
        <taxon>Pseudomonadati</taxon>
        <taxon>Pseudomonadota</taxon>
        <taxon>Gammaproteobacteria</taxon>
        <taxon>Chromatiales</taxon>
        <taxon>Chromatiaceae</taxon>
        <taxon>Thiorhodococcus</taxon>
    </lineage>
</organism>
<reference evidence="7 8" key="2">
    <citation type="submission" date="2020-02" db="EMBL/GenBank/DDBJ databases">
        <title>Genome sequences of Thiorhodococcus mannitoliphagus and Thiorhodococcus minor, purple sulfur photosynthetic bacteria in the gammaproteobacterial family, Chromatiaceae.</title>
        <authorList>
            <person name="Aviles F.A."/>
            <person name="Meyer T.E."/>
            <person name="Kyndt J.A."/>
        </authorList>
    </citation>
    <scope>NUCLEOTIDE SEQUENCE [LARGE SCALE GENOMIC DNA]</scope>
    <source>
        <strain evidence="7 8">DSM 18266</strain>
    </source>
</reference>
<keyword evidence="2" id="KW-0805">Transcription regulation</keyword>
<gene>
    <name evidence="7" type="ORF">G3480_04390</name>
</gene>
<evidence type="ECO:0000256" key="1">
    <source>
        <dbReference type="ARBA" id="ARBA00022491"/>
    </source>
</evidence>
<dbReference type="PROSITE" id="PS50937">
    <property type="entry name" value="HTH_MERR_2"/>
    <property type="match status" value="1"/>
</dbReference>
<evidence type="ECO:0000259" key="6">
    <source>
        <dbReference type="PROSITE" id="PS50937"/>
    </source>
</evidence>
<name>A0A6P1DNP4_9GAMM</name>
<dbReference type="AlphaFoldDB" id="A0A6P1DNP4"/>
<dbReference type="InterPro" id="IPR000551">
    <property type="entry name" value="MerR-type_HTH_dom"/>
</dbReference>
<evidence type="ECO:0000256" key="5">
    <source>
        <dbReference type="SAM" id="MobiDB-lite"/>
    </source>
</evidence>
<accession>A0A6P1DNP4</accession>
<dbReference type="RefSeq" id="WP_164652461.1">
    <property type="nucleotide sequence ID" value="NZ_JAAIJR010000011.1"/>
</dbReference>
<evidence type="ECO:0000313" key="8">
    <source>
        <dbReference type="Proteomes" id="UP000471640"/>
    </source>
</evidence>
<evidence type="ECO:0000313" key="7">
    <source>
        <dbReference type="EMBL" id="NEX19559.1"/>
    </source>
</evidence>
<keyword evidence="8" id="KW-1185">Reference proteome</keyword>
<dbReference type="CDD" id="cd01104">
    <property type="entry name" value="HTH_MlrA-CarA"/>
    <property type="match status" value="1"/>
</dbReference>
<comment type="caution">
    <text evidence="7">The sequence shown here is derived from an EMBL/GenBank/DDBJ whole genome shotgun (WGS) entry which is preliminary data.</text>
</comment>
<keyword evidence="3" id="KW-0238">DNA-binding</keyword>
<protein>
    <submittedName>
        <fullName evidence="7">MerR family transcriptional regulator</fullName>
    </submittedName>
</protein>
<feature type="domain" description="HTH merR-type" evidence="6">
    <location>
        <begin position="12"/>
        <end position="81"/>
    </location>
</feature>
<keyword evidence="1" id="KW-0678">Repressor</keyword>
<dbReference type="Pfam" id="PF13411">
    <property type="entry name" value="MerR_1"/>
    <property type="match status" value="1"/>
</dbReference>
<dbReference type="PANTHER" id="PTHR30204">
    <property type="entry name" value="REDOX-CYCLING DRUG-SENSING TRANSCRIPTIONAL ACTIVATOR SOXR"/>
    <property type="match status" value="1"/>
</dbReference>
<sequence>MTDRDPPESGQTFRIGTVSRLTGVPTDTLRVWERRYHVVTPVRSEAGTRHYAAEDVARLSLIKRLVDGGDAISSVANLSLLDLRERMRGAQLPERFSITERPCSVLVCGAYLADRLRGESSREQGIEFLGFFSSPDALLAAPHQEPPDVLVLELPTLHAESVREVNRLLQRSGAARALLVYGFATCSALRLLDGNRVIARRAPVDVDALCQDCIALAPGLRRPAGGGEATVLEGLGEPAPRKFSDAELARLAAVSPAGDCNWSRHLVDLVASLSAFETYGSECVDQSSEDPALITFIGACTVRARALMEAALERAASPEEPGSAEPLNPGDA</sequence>
<evidence type="ECO:0000256" key="2">
    <source>
        <dbReference type="ARBA" id="ARBA00023015"/>
    </source>
</evidence>
<feature type="region of interest" description="Disordered" evidence="5">
    <location>
        <begin position="313"/>
        <end position="332"/>
    </location>
</feature>
<dbReference type="SMART" id="SM00422">
    <property type="entry name" value="HTH_MERR"/>
    <property type="match status" value="1"/>
</dbReference>
<dbReference type="SUPFAM" id="SSF46955">
    <property type="entry name" value="Putative DNA-binding domain"/>
    <property type="match status" value="1"/>
</dbReference>
<dbReference type="Gene3D" id="1.10.1660.10">
    <property type="match status" value="1"/>
</dbReference>
<evidence type="ECO:0000256" key="3">
    <source>
        <dbReference type="ARBA" id="ARBA00023125"/>
    </source>
</evidence>
<reference evidence="8" key="1">
    <citation type="journal article" date="2020" name="Microbiol. Resour. Announc.">
        <title>Draft Genome Sequences of Thiorhodococcus mannitoliphagus and Thiorhodococcus minor, Purple Sulfur Photosynthetic Bacteria in the Gammaproteobacterial Family Chromatiaceae.</title>
        <authorList>
            <person name="Aviles F.A."/>
            <person name="Meyer T.E."/>
            <person name="Kyndt J.A."/>
        </authorList>
    </citation>
    <scope>NUCLEOTIDE SEQUENCE [LARGE SCALE GENOMIC DNA]</scope>
    <source>
        <strain evidence="8">DSM 18266</strain>
    </source>
</reference>
<dbReference type="Proteomes" id="UP000471640">
    <property type="component" value="Unassembled WGS sequence"/>
</dbReference>
<dbReference type="PANTHER" id="PTHR30204:SF69">
    <property type="entry name" value="MERR-FAMILY TRANSCRIPTIONAL REGULATOR"/>
    <property type="match status" value="1"/>
</dbReference>
<keyword evidence="4" id="KW-0804">Transcription</keyword>
<evidence type="ECO:0000256" key="4">
    <source>
        <dbReference type="ARBA" id="ARBA00023163"/>
    </source>
</evidence>
<dbReference type="EMBL" id="JAAIJR010000011">
    <property type="protein sequence ID" value="NEX19559.1"/>
    <property type="molecule type" value="Genomic_DNA"/>
</dbReference>
<dbReference type="GO" id="GO:0003677">
    <property type="term" value="F:DNA binding"/>
    <property type="evidence" value="ECO:0007669"/>
    <property type="project" value="UniProtKB-KW"/>
</dbReference>
<dbReference type="InterPro" id="IPR009061">
    <property type="entry name" value="DNA-bd_dom_put_sf"/>
</dbReference>
<dbReference type="GO" id="GO:0003700">
    <property type="term" value="F:DNA-binding transcription factor activity"/>
    <property type="evidence" value="ECO:0007669"/>
    <property type="project" value="InterPro"/>
</dbReference>
<dbReference type="InterPro" id="IPR047057">
    <property type="entry name" value="MerR_fam"/>
</dbReference>
<proteinExistence type="predicted"/>